<reference evidence="1" key="1">
    <citation type="submission" date="2020-04" db="EMBL/GenBank/DDBJ databases">
        <title>Hybrid Assembly of Korean Phytophthora infestans isolates.</title>
        <authorList>
            <person name="Prokchorchik M."/>
            <person name="Lee Y."/>
            <person name="Seo J."/>
            <person name="Cho J.-H."/>
            <person name="Park Y.-E."/>
            <person name="Jang D.-C."/>
            <person name="Im J.-S."/>
            <person name="Choi J.-G."/>
            <person name="Park H.-J."/>
            <person name="Lee G.-B."/>
            <person name="Lee Y.-G."/>
            <person name="Hong S.-Y."/>
            <person name="Cho K."/>
            <person name="Sohn K.H."/>
        </authorList>
    </citation>
    <scope>NUCLEOTIDE SEQUENCE</scope>
    <source>
        <strain evidence="1">KR_1_A1</strain>
    </source>
</reference>
<evidence type="ECO:0000313" key="2">
    <source>
        <dbReference type="Proteomes" id="UP000602510"/>
    </source>
</evidence>
<sequence>MRRVLPNATSPEDMEGEIIEDMVVGTKVVVRETKTNTELSQSRVSVVQILVRALFVMKLGI</sequence>
<dbReference type="EMBL" id="WSZM01000041">
    <property type="protein sequence ID" value="KAF4045722.1"/>
    <property type="molecule type" value="Genomic_DNA"/>
</dbReference>
<accession>A0A833T1I9</accession>
<protein>
    <submittedName>
        <fullName evidence="1">Uncharacterized protein</fullName>
    </submittedName>
</protein>
<proteinExistence type="predicted"/>
<keyword evidence="2" id="KW-1185">Reference proteome</keyword>
<name>A0A833T1I9_PHYIN</name>
<dbReference type="AlphaFoldDB" id="A0A833T1I9"/>
<organism evidence="1 2">
    <name type="scientific">Phytophthora infestans</name>
    <name type="common">Potato late blight agent</name>
    <name type="synonym">Botrytis infestans</name>
    <dbReference type="NCBI Taxonomy" id="4787"/>
    <lineage>
        <taxon>Eukaryota</taxon>
        <taxon>Sar</taxon>
        <taxon>Stramenopiles</taxon>
        <taxon>Oomycota</taxon>
        <taxon>Peronosporomycetes</taxon>
        <taxon>Peronosporales</taxon>
        <taxon>Peronosporaceae</taxon>
        <taxon>Phytophthora</taxon>
    </lineage>
</organism>
<comment type="caution">
    <text evidence="1">The sequence shown here is derived from an EMBL/GenBank/DDBJ whole genome shotgun (WGS) entry which is preliminary data.</text>
</comment>
<evidence type="ECO:0000313" key="1">
    <source>
        <dbReference type="EMBL" id="KAF4045722.1"/>
    </source>
</evidence>
<gene>
    <name evidence="1" type="ORF">GN244_ATG01893</name>
</gene>
<dbReference type="Proteomes" id="UP000602510">
    <property type="component" value="Unassembled WGS sequence"/>
</dbReference>